<dbReference type="RefSeq" id="WP_094908665.1">
    <property type="nucleotide sequence ID" value="NZ_BJUN01000014.1"/>
</dbReference>
<gene>
    <name evidence="5" type="primary">uxuR</name>
    <name evidence="5" type="ORF">MHA01_23700</name>
</gene>
<dbReference type="PRINTS" id="PR00035">
    <property type="entry name" value="HTHGNTR"/>
</dbReference>
<dbReference type="PANTHER" id="PTHR43537:SF5">
    <property type="entry name" value="UXU OPERON TRANSCRIPTIONAL REGULATOR"/>
    <property type="match status" value="1"/>
</dbReference>
<evidence type="ECO:0000256" key="1">
    <source>
        <dbReference type="ARBA" id="ARBA00023015"/>
    </source>
</evidence>
<name>A0A510Y7X2_MARHA</name>
<reference evidence="5 6" key="1">
    <citation type="submission" date="2019-07" db="EMBL/GenBank/DDBJ databases">
        <title>Whole genome shotgun sequence of Marinococcus halophilus NBRC 102359.</title>
        <authorList>
            <person name="Hosoyama A."/>
            <person name="Uohara A."/>
            <person name="Ohji S."/>
            <person name="Ichikawa N."/>
        </authorList>
    </citation>
    <scope>NUCLEOTIDE SEQUENCE [LARGE SCALE GENOMIC DNA]</scope>
    <source>
        <strain evidence="5 6">NBRC 102359</strain>
    </source>
</reference>
<dbReference type="GO" id="GO:0003700">
    <property type="term" value="F:DNA-binding transcription factor activity"/>
    <property type="evidence" value="ECO:0007669"/>
    <property type="project" value="InterPro"/>
</dbReference>
<dbReference type="Pfam" id="PF07729">
    <property type="entry name" value="FCD"/>
    <property type="match status" value="1"/>
</dbReference>
<accession>A0A510Y7X2</accession>
<dbReference type="OrthoDB" id="214086at2"/>
<dbReference type="InterPro" id="IPR008920">
    <property type="entry name" value="TF_FadR/GntR_C"/>
</dbReference>
<evidence type="ECO:0000313" key="6">
    <source>
        <dbReference type="Proteomes" id="UP000321051"/>
    </source>
</evidence>
<dbReference type="Proteomes" id="UP000321051">
    <property type="component" value="Unassembled WGS sequence"/>
</dbReference>
<dbReference type="Gene3D" id="1.10.10.10">
    <property type="entry name" value="Winged helix-like DNA-binding domain superfamily/Winged helix DNA-binding domain"/>
    <property type="match status" value="1"/>
</dbReference>
<dbReference type="CDD" id="cd07377">
    <property type="entry name" value="WHTH_GntR"/>
    <property type="match status" value="1"/>
</dbReference>
<dbReference type="SUPFAM" id="SSF48008">
    <property type="entry name" value="GntR ligand-binding domain-like"/>
    <property type="match status" value="1"/>
</dbReference>
<dbReference type="InterPro" id="IPR011711">
    <property type="entry name" value="GntR_C"/>
</dbReference>
<evidence type="ECO:0000256" key="2">
    <source>
        <dbReference type="ARBA" id="ARBA00023125"/>
    </source>
</evidence>
<keyword evidence="3" id="KW-0804">Transcription</keyword>
<dbReference type="InterPro" id="IPR000524">
    <property type="entry name" value="Tscrpt_reg_HTH_GntR"/>
</dbReference>
<protein>
    <submittedName>
        <fullName evidence="5">Uxu operon regulator</fullName>
    </submittedName>
</protein>
<proteinExistence type="predicted"/>
<dbReference type="InterPro" id="IPR036388">
    <property type="entry name" value="WH-like_DNA-bd_sf"/>
</dbReference>
<keyword evidence="2" id="KW-0238">DNA-binding</keyword>
<dbReference type="EMBL" id="BJUN01000014">
    <property type="protein sequence ID" value="GEK59465.1"/>
    <property type="molecule type" value="Genomic_DNA"/>
</dbReference>
<dbReference type="SUPFAM" id="SSF46785">
    <property type="entry name" value="Winged helix' DNA-binding domain"/>
    <property type="match status" value="1"/>
</dbReference>
<dbReference type="PANTHER" id="PTHR43537">
    <property type="entry name" value="TRANSCRIPTIONAL REGULATOR, GNTR FAMILY"/>
    <property type="match status" value="1"/>
</dbReference>
<dbReference type="InterPro" id="IPR036390">
    <property type="entry name" value="WH_DNA-bd_sf"/>
</dbReference>
<evidence type="ECO:0000256" key="3">
    <source>
        <dbReference type="ARBA" id="ARBA00023163"/>
    </source>
</evidence>
<dbReference type="SMART" id="SM00895">
    <property type="entry name" value="FCD"/>
    <property type="match status" value="1"/>
</dbReference>
<feature type="domain" description="HTH gntR-type" evidence="4">
    <location>
        <begin position="6"/>
        <end position="74"/>
    </location>
</feature>
<keyword evidence="1" id="KW-0805">Transcription regulation</keyword>
<dbReference type="PROSITE" id="PS50949">
    <property type="entry name" value="HTH_GNTR"/>
    <property type="match status" value="1"/>
</dbReference>
<dbReference type="AlphaFoldDB" id="A0A510Y7X2"/>
<dbReference type="Pfam" id="PF00392">
    <property type="entry name" value="GntR"/>
    <property type="match status" value="1"/>
</dbReference>
<evidence type="ECO:0000259" key="4">
    <source>
        <dbReference type="PROSITE" id="PS50949"/>
    </source>
</evidence>
<sequence>MTEAKISLKKQVIHQIKQYMIEQNLSAGDKLPTERKFVEILGVSRSVVREALSFLENTEVISVRHGSGATINHTNIESLLSNFFFLWQLNSGNQEEIQSLRVLIECSAIEEIMNHRSDQDIEGLYQVVRDGEHACTPEDYRQQDMQFHLNLLRATHNDLFIQMTHMITTYFFDVIQIDITAEQYHKVTMDHYAILQAMEHSDGLEAKRLLTQHIQDIDSS</sequence>
<keyword evidence="6" id="KW-1185">Reference proteome</keyword>
<comment type="caution">
    <text evidence="5">The sequence shown here is derived from an EMBL/GenBank/DDBJ whole genome shotgun (WGS) entry which is preliminary data.</text>
</comment>
<evidence type="ECO:0000313" key="5">
    <source>
        <dbReference type="EMBL" id="GEK59465.1"/>
    </source>
</evidence>
<dbReference type="GO" id="GO:0003677">
    <property type="term" value="F:DNA binding"/>
    <property type="evidence" value="ECO:0007669"/>
    <property type="project" value="UniProtKB-KW"/>
</dbReference>
<dbReference type="SMART" id="SM00345">
    <property type="entry name" value="HTH_GNTR"/>
    <property type="match status" value="1"/>
</dbReference>
<organism evidence="5 6">
    <name type="scientific">Marinococcus halophilus</name>
    <dbReference type="NCBI Taxonomy" id="1371"/>
    <lineage>
        <taxon>Bacteria</taxon>
        <taxon>Bacillati</taxon>
        <taxon>Bacillota</taxon>
        <taxon>Bacilli</taxon>
        <taxon>Bacillales</taxon>
        <taxon>Bacillaceae</taxon>
        <taxon>Marinococcus</taxon>
    </lineage>
</organism>
<dbReference type="Gene3D" id="1.20.120.530">
    <property type="entry name" value="GntR ligand-binding domain-like"/>
    <property type="match status" value="1"/>
</dbReference>